<keyword evidence="4" id="KW-1185">Reference proteome</keyword>
<dbReference type="Pfam" id="PF01381">
    <property type="entry name" value="HTH_3"/>
    <property type="match status" value="1"/>
</dbReference>
<sequence>MTQLQAEEVAAAAGKVLRRLRKEMDLTQEKLSFKATIQRNFVSEIELGLKQPSLFTIFKIAQALDVTPHQFVLLVQEQLEEK</sequence>
<proteinExistence type="predicted"/>
<dbReference type="InterPro" id="IPR050807">
    <property type="entry name" value="TransReg_Diox_bact_type"/>
</dbReference>
<dbReference type="PANTHER" id="PTHR46797">
    <property type="entry name" value="HTH-TYPE TRANSCRIPTIONAL REGULATOR"/>
    <property type="match status" value="1"/>
</dbReference>
<dbReference type="SMART" id="SM00530">
    <property type="entry name" value="HTH_XRE"/>
    <property type="match status" value="1"/>
</dbReference>
<name>A0ABW8Z9H3_9BURK</name>
<feature type="domain" description="HTH cro/C1-type" evidence="2">
    <location>
        <begin position="17"/>
        <end position="71"/>
    </location>
</feature>
<dbReference type="RefSeq" id="WP_094566321.1">
    <property type="nucleotide sequence ID" value="NZ_JAQQFR010000009.1"/>
</dbReference>
<organism evidence="3 4">
    <name type="scientific">Herbaspirillum rhizosphaerae</name>
    <dbReference type="NCBI Taxonomy" id="346179"/>
    <lineage>
        <taxon>Bacteria</taxon>
        <taxon>Pseudomonadati</taxon>
        <taxon>Pseudomonadota</taxon>
        <taxon>Betaproteobacteria</taxon>
        <taxon>Burkholderiales</taxon>
        <taxon>Oxalobacteraceae</taxon>
        <taxon>Herbaspirillum</taxon>
    </lineage>
</organism>
<comment type="caution">
    <text evidence="3">The sequence shown here is derived from an EMBL/GenBank/DDBJ whole genome shotgun (WGS) entry which is preliminary data.</text>
</comment>
<accession>A0ABW8Z9H3</accession>
<reference evidence="3 4" key="1">
    <citation type="journal article" date="2024" name="Chem. Sci.">
        <title>Discovery of megapolipeptins by genome mining of a Burkholderiales bacteria collection.</title>
        <authorList>
            <person name="Paulo B.S."/>
            <person name="Recchia M.J.J."/>
            <person name="Lee S."/>
            <person name="Fergusson C.H."/>
            <person name="Romanowski S.B."/>
            <person name="Hernandez A."/>
            <person name="Krull N."/>
            <person name="Liu D.Y."/>
            <person name="Cavanagh H."/>
            <person name="Bos A."/>
            <person name="Gray C.A."/>
            <person name="Murphy B.T."/>
            <person name="Linington R.G."/>
            <person name="Eustaquio A.S."/>
        </authorList>
    </citation>
    <scope>NUCLEOTIDE SEQUENCE [LARGE SCALE GENOMIC DNA]</scope>
    <source>
        <strain evidence="3 4">RL21-008-BIB-B</strain>
    </source>
</reference>
<dbReference type="Gene3D" id="1.10.260.40">
    <property type="entry name" value="lambda repressor-like DNA-binding domains"/>
    <property type="match status" value="1"/>
</dbReference>
<evidence type="ECO:0000313" key="4">
    <source>
        <dbReference type="Proteomes" id="UP001629214"/>
    </source>
</evidence>
<dbReference type="InterPro" id="IPR010982">
    <property type="entry name" value="Lambda_DNA-bd_dom_sf"/>
</dbReference>
<dbReference type="PROSITE" id="PS50943">
    <property type="entry name" value="HTH_CROC1"/>
    <property type="match status" value="1"/>
</dbReference>
<evidence type="ECO:0000259" key="2">
    <source>
        <dbReference type="PROSITE" id="PS50943"/>
    </source>
</evidence>
<dbReference type="InterPro" id="IPR001387">
    <property type="entry name" value="Cro/C1-type_HTH"/>
</dbReference>
<evidence type="ECO:0000256" key="1">
    <source>
        <dbReference type="ARBA" id="ARBA00023125"/>
    </source>
</evidence>
<dbReference type="EMBL" id="JAQQFR010000009">
    <property type="protein sequence ID" value="MFL9879774.1"/>
    <property type="molecule type" value="Genomic_DNA"/>
</dbReference>
<dbReference type="CDD" id="cd00093">
    <property type="entry name" value="HTH_XRE"/>
    <property type="match status" value="1"/>
</dbReference>
<dbReference type="Proteomes" id="UP001629214">
    <property type="component" value="Unassembled WGS sequence"/>
</dbReference>
<dbReference type="SUPFAM" id="SSF47413">
    <property type="entry name" value="lambda repressor-like DNA-binding domains"/>
    <property type="match status" value="1"/>
</dbReference>
<gene>
    <name evidence="3" type="ORF">PQR63_15345</name>
</gene>
<dbReference type="PANTHER" id="PTHR46797:SF1">
    <property type="entry name" value="METHYLPHOSPHONATE SYNTHASE"/>
    <property type="match status" value="1"/>
</dbReference>
<evidence type="ECO:0000313" key="3">
    <source>
        <dbReference type="EMBL" id="MFL9879774.1"/>
    </source>
</evidence>
<keyword evidence="1" id="KW-0238">DNA-binding</keyword>
<protein>
    <submittedName>
        <fullName evidence="3">Helix-turn-helix transcriptional regulator</fullName>
    </submittedName>
</protein>